<evidence type="ECO:0000256" key="1">
    <source>
        <dbReference type="SAM" id="Phobius"/>
    </source>
</evidence>
<feature type="transmembrane region" description="Helical" evidence="1">
    <location>
        <begin position="37"/>
        <end position="58"/>
    </location>
</feature>
<dbReference type="AlphaFoldDB" id="A0A518CBS7"/>
<organism evidence="2 3">
    <name type="scientific">Bremerella volcania</name>
    <dbReference type="NCBI Taxonomy" id="2527984"/>
    <lineage>
        <taxon>Bacteria</taxon>
        <taxon>Pseudomonadati</taxon>
        <taxon>Planctomycetota</taxon>
        <taxon>Planctomycetia</taxon>
        <taxon>Pirellulales</taxon>
        <taxon>Pirellulaceae</taxon>
        <taxon>Bremerella</taxon>
    </lineage>
</organism>
<dbReference type="Proteomes" id="UP000318626">
    <property type="component" value="Chromosome"/>
</dbReference>
<keyword evidence="1" id="KW-0472">Membrane</keyword>
<feature type="transmembrane region" description="Helical" evidence="1">
    <location>
        <begin position="6"/>
        <end position="25"/>
    </location>
</feature>
<accession>A0A518CBS7</accession>
<dbReference type="RefSeq" id="WP_144974979.1">
    <property type="nucleotide sequence ID" value="NZ_CP036289.1"/>
</dbReference>
<reference evidence="3" key="1">
    <citation type="submission" date="2019-02" db="EMBL/GenBank/DDBJ databases">
        <title>Deep-cultivation of Planctomycetes and their phenomic and genomic characterization uncovers novel biology.</title>
        <authorList>
            <person name="Wiegand S."/>
            <person name="Jogler M."/>
            <person name="Boedeker C."/>
            <person name="Pinto D."/>
            <person name="Vollmers J."/>
            <person name="Rivas-Marin E."/>
            <person name="Kohn T."/>
            <person name="Peeters S.H."/>
            <person name="Heuer A."/>
            <person name="Rast P."/>
            <person name="Oberbeckmann S."/>
            <person name="Bunk B."/>
            <person name="Jeske O."/>
            <person name="Meyerdierks A."/>
            <person name="Storesund J.E."/>
            <person name="Kallscheuer N."/>
            <person name="Luecker S."/>
            <person name="Lage O.M."/>
            <person name="Pohl T."/>
            <person name="Merkel B.J."/>
            <person name="Hornburger P."/>
            <person name="Mueller R.-W."/>
            <person name="Bruemmer F."/>
            <person name="Labrenz M."/>
            <person name="Spormann A.M."/>
            <person name="Op den Camp H."/>
            <person name="Overmann J."/>
            <person name="Amann R."/>
            <person name="Jetten M.S.M."/>
            <person name="Mascher T."/>
            <person name="Medema M.H."/>
            <person name="Devos D.P."/>
            <person name="Kaster A.-K."/>
            <person name="Ovreas L."/>
            <person name="Rohde M."/>
            <person name="Galperin M.Y."/>
            <person name="Jogler C."/>
        </authorList>
    </citation>
    <scope>NUCLEOTIDE SEQUENCE [LARGE SCALE GENOMIC DNA]</scope>
    <source>
        <strain evidence="3">Pan97</strain>
    </source>
</reference>
<proteinExistence type="predicted"/>
<evidence type="ECO:0000313" key="2">
    <source>
        <dbReference type="EMBL" id="QDU76681.1"/>
    </source>
</evidence>
<dbReference type="KEGG" id="bvo:Pan97_37360"/>
<protein>
    <recommendedName>
        <fullName evidence="4">Major facilitator superfamily (MFS) profile domain-containing protein</fullName>
    </recommendedName>
</protein>
<keyword evidence="1" id="KW-0812">Transmembrane</keyword>
<sequence length="96" mass="10033">MAFLFLGLAAILGIVSLVCFILIIVKMFQNDDSTLGIICIVTIFCGIGGLIAFVMGWINAGKYNASQLMLIWTGAIVGSVILNIIGSALGAGELPQ</sequence>
<gene>
    <name evidence="2" type="ORF">Pan97_37360</name>
</gene>
<dbReference type="EMBL" id="CP036289">
    <property type="protein sequence ID" value="QDU76681.1"/>
    <property type="molecule type" value="Genomic_DNA"/>
</dbReference>
<name>A0A518CBS7_9BACT</name>
<feature type="transmembrane region" description="Helical" evidence="1">
    <location>
        <begin position="70"/>
        <end position="91"/>
    </location>
</feature>
<evidence type="ECO:0000313" key="3">
    <source>
        <dbReference type="Proteomes" id="UP000318626"/>
    </source>
</evidence>
<keyword evidence="1" id="KW-1133">Transmembrane helix</keyword>
<dbReference type="OrthoDB" id="289533at2"/>
<evidence type="ECO:0008006" key="4">
    <source>
        <dbReference type="Google" id="ProtNLM"/>
    </source>
</evidence>
<keyword evidence="3" id="KW-1185">Reference proteome</keyword>